<dbReference type="InterPro" id="IPR040680">
    <property type="entry name" value="DUF5643"/>
</dbReference>
<dbReference type="EMBL" id="JBHSTE010000005">
    <property type="protein sequence ID" value="MFC6333998.1"/>
    <property type="molecule type" value="Genomic_DNA"/>
</dbReference>
<organism evidence="4 5">
    <name type="scientific">Paenibacillus septentrionalis</name>
    <dbReference type="NCBI Taxonomy" id="429342"/>
    <lineage>
        <taxon>Bacteria</taxon>
        <taxon>Bacillati</taxon>
        <taxon>Bacillota</taxon>
        <taxon>Bacilli</taxon>
        <taxon>Bacillales</taxon>
        <taxon>Paenibacillaceae</taxon>
        <taxon>Paenibacillus</taxon>
    </lineage>
</organism>
<dbReference type="InterPro" id="IPR025436">
    <property type="entry name" value="DUF4179"/>
</dbReference>
<dbReference type="Proteomes" id="UP001596233">
    <property type="component" value="Unassembled WGS sequence"/>
</dbReference>
<evidence type="ECO:0000259" key="3">
    <source>
        <dbReference type="Pfam" id="PF18705"/>
    </source>
</evidence>
<dbReference type="Pfam" id="PF13786">
    <property type="entry name" value="DUF4179"/>
    <property type="match status" value="1"/>
</dbReference>
<keyword evidence="1" id="KW-1133">Transmembrane helix</keyword>
<dbReference type="RefSeq" id="WP_379236083.1">
    <property type="nucleotide sequence ID" value="NZ_JBHSTE010000005.1"/>
</dbReference>
<gene>
    <name evidence="4" type="ORF">ACFP56_15325</name>
</gene>
<proteinExistence type="predicted"/>
<reference evidence="5" key="1">
    <citation type="journal article" date="2019" name="Int. J. Syst. Evol. Microbiol.">
        <title>The Global Catalogue of Microorganisms (GCM) 10K type strain sequencing project: providing services to taxonomists for standard genome sequencing and annotation.</title>
        <authorList>
            <consortium name="The Broad Institute Genomics Platform"/>
            <consortium name="The Broad Institute Genome Sequencing Center for Infectious Disease"/>
            <person name="Wu L."/>
            <person name="Ma J."/>
        </authorList>
    </citation>
    <scope>NUCLEOTIDE SEQUENCE [LARGE SCALE GENOMIC DNA]</scope>
    <source>
        <strain evidence="5">PCU 280</strain>
    </source>
</reference>
<accession>A0ABW1V8S7</accession>
<dbReference type="Gene3D" id="2.60.40.1630">
    <property type="entry name" value="bacillus anthracis domain"/>
    <property type="match status" value="1"/>
</dbReference>
<evidence type="ECO:0000256" key="1">
    <source>
        <dbReference type="SAM" id="Phobius"/>
    </source>
</evidence>
<name>A0ABW1V8S7_9BACL</name>
<keyword evidence="5" id="KW-1185">Reference proteome</keyword>
<sequence>MDEHGRYMAQLDTIDVPQLEHAILAGQQRAKQELRQARLMKLKKRLIASTVAVCLMLALIVGIRVSPVLASTLSHIPFVSELVELIAGSQDKGILDIIDNEYYEVLDTTVEKNGISLTIKGVVADESGMIVFYRVTTEEPSMLLGLNTSSLQILQDGKDFEASSGYSFFYREGDDAIEDQFRMDVPDKIDYSSKQFEFVASFTDRHKTVITIPFELKQPIAETKSYPINKKVEISGQTIWLDNLNISPIRAELKLRADESNSWRLLHIVSLELIDEHGEQWGAIKNGITGRGSFDEGYSLFIQSNYFRNPQQLTLRLGQIEALPKGEDYIEVDFEKQEVLYQPSYIQGELSVMNDMVLYEGVQELNEHYRGTLVSTGIDASGKEIFSSFGSAITGDQYIIRKRYELEDYTNPVRLYIWSYPHYLPGSIEVDIPMLPQ</sequence>
<keyword evidence="1" id="KW-0812">Transmembrane</keyword>
<evidence type="ECO:0000259" key="2">
    <source>
        <dbReference type="Pfam" id="PF13786"/>
    </source>
</evidence>
<feature type="transmembrane region" description="Helical" evidence="1">
    <location>
        <begin position="46"/>
        <end position="65"/>
    </location>
</feature>
<feature type="domain" description="DUF4179" evidence="2">
    <location>
        <begin position="42"/>
        <end position="136"/>
    </location>
</feature>
<dbReference type="Pfam" id="PF18705">
    <property type="entry name" value="DUF5643"/>
    <property type="match status" value="1"/>
</dbReference>
<comment type="caution">
    <text evidence="4">The sequence shown here is derived from an EMBL/GenBank/DDBJ whole genome shotgun (WGS) entry which is preliminary data.</text>
</comment>
<evidence type="ECO:0000313" key="4">
    <source>
        <dbReference type="EMBL" id="MFC6333998.1"/>
    </source>
</evidence>
<protein>
    <submittedName>
        <fullName evidence="4">DUF4179 domain-containing protein</fullName>
    </submittedName>
</protein>
<keyword evidence="1" id="KW-0472">Membrane</keyword>
<feature type="domain" description="DUF5643" evidence="3">
    <location>
        <begin position="223"/>
        <end position="334"/>
    </location>
</feature>
<evidence type="ECO:0000313" key="5">
    <source>
        <dbReference type="Proteomes" id="UP001596233"/>
    </source>
</evidence>